<keyword evidence="3" id="KW-1185">Reference proteome</keyword>
<dbReference type="PROSITE" id="PS50943">
    <property type="entry name" value="HTH_CROC1"/>
    <property type="match status" value="1"/>
</dbReference>
<accession>A0ABU8XC80</accession>
<dbReference type="EMBL" id="JBBKZS010000011">
    <property type="protein sequence ID" value="MEJ8857442.1"/>
    <property type="molecule type" value="Genomic_DNA"/>
</dbReference>
<dbReference type="CDD" id="cd00093">
    <property type="entry name" value="HTH_XRE"/>
    <property type="match status" value="1"/>
</dbReference>
<proteinExistence type="predicted"/>
<sequence length="464" mass="52309">MNWKTWSQPKGAHMRDDFRFEVPGWRPTTTLLYGLMPRGWGTGDVESVKSYEMSLAFEHRLAVTKLRRFVAGRARFDERFVCEAELKNLIVATGRTELNACSLRCLESVVGNVLGDPTKRVCFDCCRADLRQPGAKSYGRLLWEIPEVTCCPIHKKQLLKPQCGRSTGNRKHAFGFLRRITMFGVCAECGALGYRCSQQKQERASIEEVQIAQMLTGLVADLTEISLTAPESVKRAVRRLLAQNGGLVAVAQQANMNKSTLSRWLSQSSARMRLKNFVALAHALKVDLSELLQGRVTHVSLRALRIKRASYNFVDPEVARKALADALRCEQSMHVVRQVTGFDYRALRRVDPDICEQLIDRERHRRLTLKQQRYSSIAKEVLSAARTLHARGVTLTNRNTELLPGGRWGPVQTRSRFLSLFRRALGDECIPSVPNMPIDPEMERAVNEAVATYNAETAARGKVP</sequence>
<feature type="domain" description="HTH cro/C1-type" evidence="1">
    <location>
        <begin position="249"/>
        <end position="291"/>
    </location>
</feature>
<evidence type="ECO:0000313" key="2">
    <source>
        <dbReference type="EMBL" id="MEJ8857442.1"/>
    </source>
</evidence>
<evidence type="ECO:0000313" key="3">
    <source>
        <dbReference type="Proteomes" id="UP001367030"/>
    </source>
</evidence>
<protein>
    <recommendedName>
        <fullName evidence="1">HTH cro/C1-type domain-containing protein</fullName>
    </recommendedName>
</protein>
<reference evidence="2 3" key="1">
    <citation type="submission" date="2024-03" db="EMBL/GenBank/DDBJ databases">
        <title>Novel species of the genus Variovorax.</title>
        <authorList>
            <person name="Liu Q."/>
            <person name="Xin Y.-H."/>
        </authorList>
    </citation>
    <scope>NUCLEOTIDE SEQUENCE [LARGE SCALE GENOMIC DNA]</scope>
    <source>
        <strain evidence="2 3">KACC 18901</strain>
    </source>
</reference>
<dbReference type="RefSeq" id="WP_340337514.1">
    <property type="nucleotide sequence ID" value="NZ_JBBKZS010000011.1"/>
</dbReference>
<evidence type="ECO:0000259" key="1">
    <source>
        <dbReference type="PROSITE" id="PS50943"/>
    </source>
</evidence>
<organism evidence="2 3">
    <name type="scientific">Variovorax robiniae</name>
    <dbReference type="NCBI Taxonomy" id="1836199"/>
    <lineage>
        <taxon>Bacteria</taxon>
        <taxon>Pseudomonadati</taxon>
        <taxon>Pseudomonadota</taxon>
        <taxon>Betaproteobacteria</taxon>
        <taxon>Burkholderiales</taxon>
        <taxon>Comamonadaceae</taxon>
        <taxon>Variovorax</taxon>
    </lineage>
</organism>
<gene>
    <name evidence="2" type="ORF">WKW79_22915</name>
</gene>
<comment type="caution">
    <text evidence="2">The sequence shown here is derived from an EMBL/GenBank/DDBJ whole genome shotgun (WGS) entry which is preliminary data.</text>
</comment>
<dbReference type="InterPro" id="IPR001387">
    <property type="entry name" value="Cro/C1-type_HTH"/>
</dbReference>
<dbReference type="Gene3D" id="1.10.260.40">
    <property type="entry name" value="lambda repressor-like DNA-binding domains"/>
    <property type="match status" value="1"/>
</dbReference>
<dbReference type="InterPro" id="IPR010982">
    <property type="entry name" value="Lambda_DNA-bd_dom_sf"/>
</dbReference>
<dbReference type="Proteomes" id="UP001367030">
    <property type="component" value="Unassembled WGS sequence"/>
</dbReference>
<dbReference type="SUPFAM" id="SSF47413">
    <property type="entry name" value="lambda repressor-like DNA-binding domains"/>
    <property type="match status" value="1"/>
</dbReference>
<name>A0ABU8XC80_9BURK</name>